<dbReference type="AlphaFoldDB" id="A0A2S6GHN4"/>
<evidence type="ECO:0000313" key="4">
    <source>
        <dbReference type="Proteomes" id="UP000239203"/>
    </source>
</evidence>
<proteinExistence type="predicted"/>
<name>A0A2S6GHN4_9PSEU</name>
<dbReference type="Proteomes" id="UP000239203">
    <property type="component" value="Unassembled WGS sequence"/>
</dbReference>
<sequence>MRERHPVTWHSLAQSGIVVRGPVIDDIGVWTDPTGLADSVRENVDTYWRGWHRVGSRSFSRRGLLLLTDGGPAWCVLGVSRLHYTLTTKRIASKGAAGVYAREVFSSRWHRIVDESLRLHRQEGGPSRYGARRARRRDVLDFLDHVIKDAGQLPRG</sequence>
<evidence type="ECO:0000259" key="2">
    <source>
        <dbReference type="Pfam" id="PF13427"/>
    </source>
</evidence>
<keyword evidence="1" id="KW-0808">Transferase</keyword>
<evidence type="ECO:0000313" key="3">
    <source>
        <dbReference type="EMBL" id="PPK64727.1"/>
    </source>
</evidence>
<protein>
    <submittedName>
        <fullName evidence="3">Uncharacterized protein DUF4111</fullName>
    </submittedName>
</protein>
<dbReference type="GO" id="GO:0016740">
    <property type="term" value="F:transferase activity"/>
    <property type="evidence" value="ECO:0007669"/>
    <property type="project" value="UniProtKB-KW"/>
</dbReference>
<keyword evidence="4" id="KW-1185">Reference proteome</keyword>
<feature type="domain" description="Adenylyltransferase AadA C-terminal" evidence="2">
    <location>
        <begin position="69"/>
        <end position="124"/>
    </location>
</feature>
<accession>A0A2S6GHN4</accession>
<evidence type="ECO:0000256" key="1">
    <source>
        <dbReference type="ARBA" id="ARBA00022679"/>
    </source>
</evidence>
<dbReference type="Pfam" id="PF13427">
    <property type="entry name" value="AadA_C"/>
    <property type="match status" value="1"/>
</dbReference>
<dbReference type="EMBL" id="PTIX01000018">
    <property type="protein sequence ID" value="PPK64727.1"/>
    <property type="molecule type" value="Genomic_DNA"/>
</dbReference>
<dbReference type="InterPro" id="IPR025184">
    <property type="entry name" value="AadA_C"/>
</dbReference>
<comment type="caution">
    <text evidence="3">The sequence shown here is derived from an EMBL/GenBank/DDBJ whole genome shotgun (WGS) entry which is preliminary data.</text>
</comment>
<organism evidence="3 4">
    <name type="scientific">Actinokineospora auranticolor</name>
    <dbReference type="NCBI Taxonomy" id="155976"/>
    <lineage>
        <taxon>Bacteria</taxon>
        <taxon>Bacillati</taxon>
        <taxon>Actinomycetota</taxon>
        <taxon>Actinomycetes</taxon>
        <taxon>Pseudonocardiales</taxon>
        <taxon>Pseudonocardiaceae</taxon>
        <taxon>Actinokineospora</taxon>
    </lineage>
</organism>
<reference evidence="3 4" key="1">
    <citation type="submission" date="2018-02" db="EMBL/GenBank/DDBJ databases">
        <title>Genomic Encyclopedia of Archaeal and Bacterial Type Strains, Phase II (KMG-II): from individual species to whole genera.</title>
        <authorList>
            <person name="Goeker M."/>
        </authorList>
    </citation>
    <scope>NUCLEOTIDE SEQUENCE [LARGE SCALE GENOMIC DNA]</scope>
    <source>
        <strain evidence="3 4">YU 961-1</strain>
    </source>
</reference>
<gene>
    <name evidence="3" type="ORF">CLV40_118117</name>
</gene>